<evidence type="ECO:0000256" key="1">
    <source>
        <dbReference type="SAM" id="SignalP"/>
    </source>
</evidence>
<dbReference type="SUPFAM" id="SSF50998">
    <property type="entry name" value="Quinoprotein alcohol dehydrogenase-like"/>
    <property type="match status" value="1"/>
</dbReference>
<dbReference type="InterPro" id="IPR015943">
    <property type="entry name" value="WD40/YVTN_repeat-like_dom_sf"/>
</dbReference>
<dbReference type="RefSeq" id="WP_386107329.1">
    <property type="nucleotide sequence ID" value="NZ_JBHTJR010000045.1"/>
</dbReference>
<comment type="caution">
    <text evidence="2">The sequence shown here is derived from an EMBL/GenBank/DDBJ whole genome shotgun (WGS) entry which is preliminary data.</text>
</comment>
<evidence type="ECO:0000313" key="2">
    <source>
        <dbReference type="EMBL" id="MFD0993261.1"/>
    </source>
</evidence>
<dbReference type="PANTHER" id="PTHR34512">
    <property type="entry name" value="CELL SURFACE PROTEIN"/>
    <property type="match status" value="1"/>
</dbReference>
<evidence type="ECO:0000313" key="3">
    <source>
        <dbReference type="Proteomes" id="UP001597062"/>
    </source>
</evidence>
<dbReference type="InterPro" id="IPR011047">
    <property type="entry name" value="Quinoprotein_ADH-like_sf"/>
</dbReference>
<feature type="chain" id="PRO_5045536364" evidence="1">
    <location>
        <begin position="20"/>
        <end position="614"/>
    </location>
</feature>
<dbReference type="Gene3D" id="2.130.10.10">
    <property type="entry name" value="YVTN repeat-like/Quinoprotein amine dehydrogenase"/>
    <property type="match status" value="1"/>
</dbReference>
<keyword evidence="1" id="KW-0732">Signal</keyword>
<gene>
    <name evidence="2" type="ORF">ACFQ1U_08595</name>
</gene>
<dbReference type="PANTHER" id="PTHR34512:SF30">
    <property type="entry name" value="OUTER MEMBRANE PROTEIN ASSEMBLY FACTOR BAMB"/>
    <property type="match status" value="1"/>
</dbReference>
<reference evidence="3" key="1">
    <citation type="journal article" date="2019" name="Int. J. Syst. Evol. Microbiol.">
        <title>The Global Catalogue of Microorganisms (GCM) 10K type strain sequencing project: providing services to taxonomists for standard genome sequencing and annotation.</title>
        <authorList>
            <consortium name="The Broad Institute Genomics Platform"/>
            <consortium name="The Broad Institute Genome Sequencing Center for Infectious Disease"/>
            <person name="Wu L."/>
            <person name="Ma J."/>
        </authorList>
    </citation>
    <scope>NUCLEOTIDE SEQUENCE [LARGE SCALE GENOMIC DNA]</scope>
    <source>
        <strain evidence="3">CCUG 60527</strain>
    </source>
</reference>
<dbReference type="Proteomes" id="UP001597062">
    <property type="component" value="Unassembled WGS sequence"/>
</dbReference>
<accession>A0ABW3JUJ9</accession>
<name>A0ABW3JUJ9_9FLAO</name>
<protein>
    <submittedName>
        <fullName evidence="2">Uncharacterized protein</fullName>
    </submittedName>
</protein>
<proteinExistence type="predicted"/>
<sequence length="614" mass="69644">MKKNILLLFIFISSFLSNAQDKLWELDLKKELYEVGWIEQCSDGNIIASGAKGLVVLNNKTGEVIWKNNEFKAVDKNSFINIDGLPFFYIEYSPIIGKTRGLILNSSNGEVVFDTKDENYRIKDYTILREKGVILFELLADKDRKLMNFDLNSSSVKWITDLGQVSGLFKKLLGNSFIDHGPYFTNKNNLVVGLKDEIYGLDFTNGKELWKYKAKKRVNALVYSNKNNNLYVGVKKSNKLKVLNPDNGEDITPGKLKLRGTLIDVRPNKAGELILVETEGFNIIIPETNQFKWKKSFKIDFLQEVIPHEKGMIAIGKDEKKGSIALVSEEGKKIWDTDVKGYAYYITPTDKGVLYISTERSNILDFEKGKDVWRRDVKFKSIPAVTFDETEKKVILFENKKGYKFDLNTGEIELFAEDIQLKEVKRKTPLEAEYIKGAGYLLHTDQHMSLLQPNGTVKYSDYYKPASSINGLMSVAQFGLNMAGVDLDIKGSMENIKTLSSLSNGAYMTSSDQNDSRSESSNVVSASVGNTELFNVTNTRYFNSKKTKDSQFIVTKIKKEDAPSYHKIIKVNKATGKIETEIKLLDKTPNYVIDEVDNVVFLNEKNHLISAHKF</sequence>
<feature type="signal peptide" evidence="1">
    <location>
        <begin position="1"/>
        <end position="19"/>
    </location>
</feature>
<organism evidence="2 3">
    <name type="scientific">Tenacibaculum geojense</name>
    <dbReference type="NCBI Taxonomy" id="915352"/>
    <lineage>
        <taxon>Bacteria</taxon>
        <taxon>Pseudomonadati</taxon>
        <taxon>Bacteroidota</taxon>
        <taxon>Flavobacteriia</taxon>
        <taxon>Flavobacteriales</taxon>
        <taxon>Flavobacteriaceae</taxon>
        <taxon>Tenacibaculum</taxon>
    </lineage>
</organism>
<dbReference type="EMBL" id="JBHTJR010000045">
    <property type="protein sequence ID" value="MFD0993261.1"/>
    <property type="molecule type" value="Genomic_DNA"/>
</dbReference>
<keyword evidence="3" id="KW-1185">Reference proteome</keyword>